<name>A0A0S8GF17_UNCW3</name>
<dbReference type="GO" id="GO:0004252">
    <property type="term" value="F:serine-type endopeptidase activity"/>
    <property type="evidence" value="ECO:0007669"/>
    <property type="project" value="InterPro"/>
</dbReference>
<dbReference type="GO" id="GO:0006508">
    <property type="term" value="P:proteolysis"/>
    <property type="evidence" value="ECO:0007669"/>
    <property type="project" value="InterPro"/>
</dbReference>
<dbReference type="Gene3D" id="2.120.10.30">
    <property type="entry name" value="TolB, C-terminal domain"/>
    <property type="match status" value="2"/>
</dbReference>
<dbReference type="AlphaFoldDB" id="A0A0S8GF17"/>
<evidence type="ECO:0000313" key="4">
    <source>
        <dbReference type="Proteomes" id="UP000051096"/>
    </source>
</evidence>
<keyword evidence="1" id="KW-0378">Hydrolase</keyword>
<evidence type="ECO:0000256" key="1">
    <source>
        <dbReference type="ARBA" id="ARBA00022801"/>
    </source>
</evidence>
<dbReference type="Proteomes" id="UP000051096">
    <property type="component" value="Unassembled WGS sequence"/>
</dbReference>
<gene>
    <name evidence="3" type="ORF">AMJ87_08815</name>
</gene>
<dbReference type="EMBL" id="LJUO01000090">
    <property type="protein sequence ID" value="KPK70445.1"/>
    <property type="molecule type" value="Genomic_DNA"/>
</dbReference>
<dbReference type="PRINTS" id="PR00862">
    <property type="entry name" value="PROLIGOPTASE"/>
</dbReference>
<dbReference type="Pfam" id="PF00326">
    <property type="entry name" value="Peptidase_S9"/>
    <property type="match status" value="1"/>
</dbReference>
<dbReference type="InterPro" id="IPR029058">
    <property type="entry name" value="AB_hydrolase_fold"/>
</dbReference>
<comment type="caution">
    <text evidence="3">The sequence shown here is derived from an EMBL/GenBank/DDBJ whole genome shotgun (WGS) entry which is preliminary data.</text>
</comment>
<protein>
    <submittedName>
        <fullName evidence="3">Peptidase S9</fullName>
    </submittedName>
</protein>
<dbReference type="PANTHER" id="PTHR42776:SF27">
    <property type="entry name" value="DIPEPTIDYL PEPTIDASE FAMILY MEMBER 6"/>
    <property type="match status" value="1"/>
</dbReference>
<reference evidence="3 4" key="1">
    <citation type="journal article" date="2015" name="Microbiome">
        <title>Genomic resolution of linkages in carbon, nitrogen, and sulfur cycling among widespread estuary sediment bacteria.</title>
        <authorList>
            <person name="Baker B.J."/>
            <person name="Lazar C.S."/>
            <person name="Teske A.P."/>
            <person name="Dick G.J."/>
        </authorList>
    </citation>
    <scope>NUCLEOTIDE SEQUENCE [LARGE SCALE GENOMIC DNA]</scope>
    <source>
        <strain evidence="3">SM23_60</strain>
    </source>
</reference>
<dbReference type="SUPFAM" id="SSF53474">
    <property type="entry name" value="alpha/beta-Hydrolases"/>
    <property type="match status" value="1"/>
</dbReference>
<evidence type="ECO:0000259" key="2">
    <source>
        <dbReference type="Pfam" id="PF00326"/>
    </source>
</evidence>
<dbReference type="PANTHER" id="PTHR42776">
    <property type="entry name" value="SERINE PEPTIDASE S9 FAMILY MEMBER"/>
    <property type="match status" value="1"/>
</dbReference>
<dbReference type="InterPro" id="IPR011042">
    <property type="entry name" value="6-blade_b-propeller_TolB-like"/>
</dbReference>
<accession>A0A0S8GF17</accession>
<evidence type="ECO:0000313" key="3">
    <source>
        <dbReference type="EMBL" id="KPK70445.1"/>
    </source>
</evidence>
<organism evidence="3 4">
    <name type="scientific">candidate division WOR_3 bacterium SM23_60</name>
    <dbReference type="NCBI Taxonomy" id="1703780"/>
    <lineage>
        <taxon>Bacteria</taxon>
        <taxon>Bacteria division WOR-3</taxon>
    </lineage>
</organism>
<feature type="domain" description="Peptidase S9 prolyl oligopeptidase catalytic" evidence="2">
    <location>
        <begin position="410"/>
        <end position="623"/>
    </location>
</feature>
<dbReference type="InterPro" id="IPR002470">
    <property type="entry name" value="Peptidase_S9A"/>
</dbReference>
<dbReference type="InterPro" id="IPR001375">
    <property type="entry name" value="Peptidase_S9_cat"/>
</dbReference>
<proteinExistence type="predicted"/>
<dbReference type="PATRIC" id="fig|1703780.3.peg.668"/>
<dbReference type="Gene3D" id="3.40.50.1820">
    <property type="entry name" value="alpha/beta hydrolase"/>
    <property type="match status" value="1"/>
</dbReference>
<sequence>MTCHRAGTGVTPSLIPRDVLFGNPVKSRVRLSPNGEFLAYCAPVDSVLNIWVKTIGHDDDRPITRDTSRGVRFYFWAEDSRHILYAQDIGGNENWRMYAVDLETDKIKDLTPFENIQVRTVATHKDFPHEILFSMNKENPRAHDMYHLDLTSGEMTLVAKNPGNIIDWIPDAQFRVCGAIAALPDGGFELMIRDSEETDWRALITWDAENSMTSAPNFLSPPTVFSKDGKYISFMDSRDVNAGRMVRMEIATGNIKVIAEDSQYDVSDNILIHSDNYEIQAIAFEKARCEWMVLDETIKDDFAAIAKLDRGDFSILGRDNTDNTWLVSFEKDNGPVTYYVYDRKTQNATYLFNQQPGLDKYTLATMEPISFTSRDGLTIHGYITFPPGREKKNLPMVLVVHGGPWARNSWGFDPKAQWLANRGYAVLQVNFRGSTGYGKAFVNAGDKEWGGKAQNDLIDAVNWALERGIADPKRVAIYGESYGGYAALAGATFTPDLFCCAVDVCGPSNLVSFIRALPPWYSTLLATIYERMGNPDTEEEFLKSRSPLFKVDQIKIPILIAQGANDPRVKQEEAEQIVAAMKEKGLEYEYLLFPDEGHGLVKPENRLTFYAAAERFFAKHMGGRYEKAPEKLNQ</sequence>
<dbReference type="SUPFAM" id="SSF82171">
    <property type="entry name" value="DPP6 N-terminal domain-like"/>
    <property type="match status" value="1"/>
</dbReference>